<dbReference type="SMART" id="SM00360">
    <property type="entry name" value="RRM"/>
    <property type="match status" value="1"/>
</dbReference>
<keyword evidence="1" id="KW-0694">RNA-binding</keyword>
<feature type="compositionally biased region" description="Low complexity" evidence="2">
    <location>
        <begin position="695"/>
        <end position="753"/>
    </location>
</feature>
<protein>
    <recommendedName>
        <fullName evidence="7">RRM domain-containing protein</fullName>
    </recommendedName>
</protein>
<dbReference type="Gene3D" id="3.30.70.330">
    <property type="match status" value="1"/>
</dbReference>
<dbReference type="InterPro" id="IPR008979">
    <property type="entry name" value="Galactose-bd-like_sf"/>
</dbReference>
<name>A0ABR2KRI1_9EUKA</name>
<evidence type="ECO:0000256" key="1">
    <source>
        <dbReference type="PROSITE-ProRule" id="PRU00176"/>
    </source>
</evidence>
<feature type="domain" description="RRM" evidence="4">
    <location>
        <begin position="3"/>
        <end position="83"/>
    </location>
</feature>
<feature type="region of interest" description="Disordered" evidence="2">
    <location>
        <begin position="618"/>
        <end position="654"/>
    </location>
</feature>
<organism evidence="5 6">
    <name type="scientific">Tritrichomonas musculus</name>
    <dbReference type="NCBI Taxonomy" id="1915356"/>
    <lineage>
        <taxon>Eukaryota</taxon>
        <taxon>Metamonada</taxon>
        <taxon>Parabasalia</taxon>
        <taxon>Tritrichomonadida</taxon>
        <taxon>Tritrichomonadidae</taxon>
        <taxon>Tritrichomonas</taxon>
    </lineage>
</organism>
<reference evidence="5 6" key="1">
    <citation type="submission" date="2024-04" db="EMBL/GenBank/DDBJ databases">
        <title>Tritrichomonas musculus Genome.</title>
        <authorList>
            <person name="Alves-Ferreira E."/>
            <person name="Grigg M."/>
            <person name="Lorenzi H."/>
            <person name="Galac M."/>
        </authorList>
    </citation>
    <scope>NUCLEOTIDE SEQUENCE [LARGE SCALE GENOMIC DNA]</scope>
    <source>
        <strain evidence="5 6">EAF2021</strain>
    </source>
</reference>
<dbReference type="InterPro" id="IPR012677">
    <property type="entry name" value="Nucleotide-bd_a/b_plait_sf"/>
</dbReference>
<feature type="domain" description="F5/8 type C" evidence="3">
    <location>
        <begin position="813"/>
        <end position="966"/>
    </location>
</feature>
<evidence type="ECO:0000259" key="3">
    <source>
        <dbReference type="PROSITE" id="PS50022"/>
    </source>
</evidence>
<feature type="compositionally biased region" description="Acidic residues" evidence="2">
    <location>
        <begin position="622"/>
        <end position="631"/>
    </location>
</feature>
<keyword evidence="6" id="KW-1185">Reference proteome</keyword>
<dbReference type="EMBL" id="JAPFFF010000003">
    <property type="protein sequence ID" value="KAK8893725.1"/>
    <property type="molecule type" value="Genomic_DNA"/>
</dbReference>
<evidence type="ECO:0000256" key="2">
    <source>
        <dbReference type="SAM" id="MobiDB-lite"/>
    </source>
</evidence>
<evidence type="ECO:0000313" key="5">
    <source>
        <dbReference type="EMBL" id="KAK8893725.1"/>
    </source>
</evidence>
<accession>A0ABR2KRI1</accession>
<evidence type="ECO:0000259" key="4">
    <source>
        <dbReference type="PROSITE" id="PS50102"/>
    </source>
</evidence>
<comment type="caution">
    <text evidence="5">The sequence shown here is derived from an EMBL/GenBank/DDBJ whole genome shotgun (WGS) entry which is preliminary data.</text>
</comment>
<gene>
    <name evidence="5" type="ORF">M9Y10_022154</name>
</gene>
<dbReference type="PROSITE" id="PS50022">
    <property type="entry name" value="FA58C_3"/>
    <property type="match status" value="1"/>
</dbReference>
<proteinExistence type="predicted"/>
<evidence type="ECO:0008006" key="7">
    <source>
        <dbReference type="Google" id="ProtNLM"/>
    </source>
</evidence>
<dbReference type="PROSITE" id="PS50102">
    <property type="entry name" value="RRM"/>
    <property type="match status" value="1"/>
</dbReference>
<feature type="compositionally biased region" description="Low complexity" evidence="2">
    <location>
        <begin position="670"/>
        <end position="688"/>
    </location>
</feature>
<dbReference type="CDD" id="cd00590">
    <property type="entry name" value="RRM_SF"/>
    <property type="match status" value="1"/>
</dbReference>
<evidence type="ECO:0000313" key="6">
    <source>
        <dbReference type="Proteomes" id="UP001470230"/>
    </source>
</evidence>
<dbReference type="SUPFAM" id="SSF54928">
    <property type="entry name" value="RNA-binding domain, RBD"/>
    <property type="match status" value="1"/>
</dbReference>
<feature type="compositionally biased region" description="Basic residues" evidence="2">
    <location>
        <begin position="638"/>
        <end position="648"/>
    </location>
</feature>
<dbReference type="Proteomes" id="UP001470230">
    <property type="component" value="Unassembled WGS sequence"/>
</dbReference>
<dbReference type="InterPro" id="IPR035979">
    <property type="entry name" value="RBD_domain_sf"/>
</dbReference>
<sequence length="970" mass="113632">MENLVYIKNISCKCSQEDLYKIFHFFGSIKRIKIFSIEYQNFNYPVGYACIQFSDNIGYNKCLTFDKNLILHNKRLDILSQKPKTSFPRSILAFFSSDVINEEYIFSFFQQNQPSKINMILQPTIHNYGFSIIEFSSVETRDIVLYDYFRAQSYQTNSTRILNNSITLLEPTPNLIELSINNRNKNSYENSSNYNFSAQTESFNFFNENDGYNSPSISFSPSGITYYENKYYERYLNLTIVHKKKEFRVNSFLSSTFSIRIRQLLMENSIIEKVETRFDQEGPFELVANSLLGLPIDITVENSVFLFIASSDLGIEFLNRDTYGYVFNQMTIESAFEMHRLLKKFNVYEGPHSNYLSLHFDSILPKLSLFFDDRENSEENDQNHELHFLAAILRSKLFTVGDSVKFSEALLDFIKEKNSLLRRKFLIQFLRMKEMDIEAAKTVVDDKSINLNQISHPIFSFLKEKSKEVSSKIQSNQIQYKIDRCFYQNGTFSGVFHRLFELYGKNPHDLKVVDITSSSSLENIIDTNDRKSFEWISSNIQNSWFCVDFFETPIVLTSYALKYREDYDNGFEDDGNPQNQLTSWAIEGSNDFETWVTIDERRDVAFAGGRYESYSYSMSSLNDDDEDDDEVSGPKPSSARRRRKRKRKSDMIQNTKKFTRYRWIQFGINRNKGNNRNYNSNNNSTNNLKNKKNYKNSNNINQQQNNSNNNYKNNFNNFNYNHNYNNNNNYNDNDISNNYNYNYNDNDNSSNNNNDDDDFSFRFEGDDFDCFRFVRLRQIGRNLSGNFCLKVQGVEFYGSLPDQRVEVHYLAGHPSPQRGIFSLLFESCDGKNPAKSGIVSLFSSCDAKFLADDGYDGYWASPAVENAFVKFDLKRMKLELKSYSLKCHNGDADERIKSWKVEVSDDDKNWTVVDVRENIDDYKSPFETLFWECKSPYFDPVRYVRIVNMNSENNVFCIAHVELYGILHRP</sequence>
<dbReference type="InterPro" id="IPR000421">
    <property type="entry name" value="FA58C"/>
</dbReference>
<dbReference type="Gene3D" id="2.60.120.260">
    <property type="entry name" value="Galactose-binding domain-like"/>
    <property type="match status" value="2"/>
</dbReference>
<feature type="region of interest" description="Disordered" evidence="2">
    <location>
        <begin position="670"/>
        <end position="753"/>
    </location>
</feature>
<dbReference type="Pfam" id="PF00076">
    <property type="entry name" value="RRM_1"/>
    <property type="match status" value="1"/>
</dbReference>
<dbReference type="SUPFAM" id="SSF49785">
    <property type="entry name" value="Galactose-binding domain-like"/>
    <property type="match status" value="1"/>
</dbReference>
<dbReference type="InterPro" id="IPR000504">
    <property type="entry name" value="RRM_dom"/>
</dbReference>